<dbReference type="Proteomes" id="UP000186351">
    <property type="component" value="Chromosome"/>
</dbReference>
<evidence type="ECO:0000313" key="1">
    <source>
        <dbReference type="EMBL" id="ANU64450.1"/>
    </source>
</evidence>
<dbReference type="KEGG" id="pary:A4V02_12455"/>
<name>A0A1B1SCL4_9BACT</name>
<sequence>MFTDGCIIRKINPGVTFMDLFFNLVHRVYFYYDNSDGVLSDELIARKAYDVMNYTEFDAMEFKSLDAGKVTTSPGYCREHGVSRRSYSRKALMYQNYESIQAWYEPGKSVTSNLKEARDRGLTVSLSTLRRYCKFNNIPVNPGHCDISEWYNPAVSVRLNLQTARA</sequence>
<keyword evidence="2" id="KW-1185">Reference proteome</keyword>
<gene>
    <name evidence="1" type="ORF">A4V02_12455</name>
</gene>
<organism evidence="1 2">
    <name type="scientific">Muribaculum intestinale</name>
    <dbReference type="NCBI Taxonomy" id="1796646"/>
    <lineage>
        <taxon>Bacteria</taxon>
        <taxon>Pseudomonadati</taxon>
        <taxon>Bacteroidota</taxon>
        <taxon>Bacteroidia</taxon>
        <taxon>Bacteroidales</taxon>
        <taxon>Muribaculaceae</taxon>
        <taxon>Muribaculum</taxon>
    </lineage>
</organism>
<evidence type="ECO:0000313" key="2">
    <source>
        <dbReference type="Proteomes" id="UP000186351"/>
    </source>
</evidence>
<dbReference type="EMBL" id="CP015402">
    <property type="protein sequence ID" value="ANU64450.1"/>
    <property type="molecule type" value="Genomic_DNA"/>
</dbReference>
<accession>A0A1Z2XG86</accession>
<protein>
    <submittedName>
        <fullName evidence="1">Uncharacterized protein</fullName>
    </submittedName>
</protein>
<dbReference type="AlphaFoldDB" id="A0A1B1SCL4"/>
<reference evidence="2" key="1">
    <citation type="submission" date="2016-04" db="EMBL/GenBank/DDBJ databases">
        <title>Complete Genome Sequences of Twelve Strains of a Stable Defined Moderately Diverse Mouse Microbiota 2 (sDMDMm2).</title>
        <authorList>
            <person name="Uchimura Y."/>
            <person name="Wyss M."/>
            <person name="Brugiroux S."/>
            <person name="Limenitakis J.P."/>
            <person name="Stecher B."/>
            <person name="McCoy K.D."/>
            <person name="Macpherson A.J."/>
        </authorList>
    </citation>
    <scope>NUCLEOTIDE SEQUENCE [LARGE SCALE GENOMIC DNA]</scope>
    <source>
        <strain evidence="2">YL27</strain>
    </source>
</reference>
<proteinExistence type="predicted"/>
<accession>A0A1B1SCL4</accession>